<sequence>AQFCRLMPRYFLKRLMMTNVTARNVKCASMSDPGSSESSTTLNFDDLLDSSNSDTLNPVDIVTALFLCSDGFVQQELALKMSMCQFAVPLLLPNCDSNQCTLMLWALRDIVKKYRPKSLSEAKGFKEERIVHSEIPMITFVRLGECSLSKSEILNKLLSNSQQYHDTFVHHDMEGGDCPRTISNGLAEITWYLPCGNKNIDIFDEPVAVVNLRGDIASLDTQYAFLCQTSSAVFVFFDNFDLDYSLLRKHTQKEKIHLVVDQKNRTFNLEKLKIVASQLGLTKNRILVKTKTKNDADFVKALRDSLNSVTENTTTKVSIEKMVDTAVNLGMSVDEYRSECQEAKEKAFALTGEINDILKYKESQLPLIEHYKCSLQAQRQELRKKQNSHSMTNAMSCFINAISSHGIERSYFLKWLRINLDNLSHDKLSGLRELYKSKCNDSENKEEIKEIDKQLSNSSLGTEHFFREMGQIYEASMSLPESDLSRQQLQHLPRLCAQLLLDGFPLELVDGEASNIPLRWVSDVLAQLNELVSPNNKILVVTVLGVQSTGKSTLLNTMFGVQFAVSSGRCTRGAFMLLIKVSEDMKTNLNCDFLVIVDTEGLKSPELATLENSYEHDNELATLVVGLSNITIINIAMENSTEMKDILQIVVHAFLRMKEIGKKPKCQFVHQNVSDVSAHEKNLRDRKLLLQQLNEMTQAAAKMERKEENKSFTDVMDYDPDTGNWYIPGLWNGSPPMAPVNAGYSEAVYELKKNVMHILENQASTANDILQFREWIKSLWTAVKHENFIFSFRNSIVADAYMRLCTEYNKWEWEFKKAMYTWSTNAETKIKNFGTVSLASQEHQNIEHLLTGLEMEATTELLNWEDNLLKRLAEYFKQKEGHVYLVESYKQEFENSTKSLRKVLEQSIFSELTIAADMKQGQAELDRVKEKHTNEIGDRVCKLIENCRQKHAKMTDEELNREFEVMWNKALKDLEFQLSKRNLRECGLNPFKYTAEGCIIAYCQLFVTEKVQQKNNYHETFILEILRIIDTQLNNDQMIKDMDFEVSLKQHICATAARQFQKMHEDFLSENDPYQCLNKDKNQYLNDFKDVFNKRDQCQKKAEEFTNQCLKVAVKDFINRSLGPDIIGEMLTCQEFSTRIVFQYSILLDLLEKDRFHDYLQYTRHYEAYVKEWILNEICARSSAVYDFEKKHIQSCVRSIEDAVTKAKEGDSENVKSLVEEICKKLGNKLAIKKTDLDTIMVLNNADKEAFASWLMECVNEMGQSLTKTSKGDVREKLQSLYVKPQDELFNRMIGCGKQCPFCKAPCDAGGHAHSEHWASLHRSRALGGRTWIESNQLITDICSSAVNSDIRFKSAATNGEWHPYKTYRDIYPDWKIAADISLEASDYWKYVLAKFNNEFAEECGAEPAEIPQSWEKIDKKKAKESIKASFNINPPHSF</sequence>
<dbReference type="InterPro" id="IPR057365">
    <property type="entry name" value="URGCP"/>
</dbReference>
<evidence type="ECO:0000313" key="5">
    <source>
        <dbReference type="Proteomes" id="UP000694523"/>
    </source>
</evidence>
<feature type="domain" description="VLIG-type G" evidence="3">
    <location>
        <begin position="535"/>
        <end position="780"/>
    </location>
</feature>
<dbReference type="Ensembl" id="ENSNMLT00000036199.1">
    <property type="protein sequence ID" value="ENSNMLP00000032511.1"/>
    <property type="gene ID" value="ENSNMLG00000020299.1"/>
</dbReference>
<name>A0A8C6U8A0_9GOBI</name>
<accession>A0A8C6U8A0</accession>
<dbReference type="GO" id="GO:0003924">
    <property type="term" value="F:GTPase activity"/>
    <property type="evidence" value="ECO:0007669"/>
    <property type="project" value="InterPro"/>
</dbReference>
<dbReference type="Pfam" id="PF25683">
    <property type="entry name" value="URGCP_GTPase"/>
    <property type="match status" value="1"/>
</dbReference>
<evidence type="ECO:0000256" key="2">
    <source>
        <dbReference type="SAM" id="Coils"/>
    </source>
</evidence>
<feature type="coiled-coil region" evidence="2">
    <location>
        <begin position="333"/>
        <end position="388"/>
    </location>
</feature>
<dbReference type="Gene3D" id="3.40.50.300">
    <property type="entry name" value="P-loop containing nucleotide triphosphate hydrolases"/>
    <property type="match status" value="1"/>
</dbReference>
<evidence type="ECO:0000259" key="3">
    <source>
        <dbReference type="PROSITE" id="PS51717"/>
    </source>
</evidence>
<proteinExistence type="inferred from homology"/>
<dbReference type="GO" id="GO:0005525">
    <property type="term" value="F:GTP binding"/>
    <property type="evidence" value="ECO:0007669"/>
    <property type="project" value="InterPro"/>
</dbReference>
<keyword evidence="2" id="KW-0175">Coiled coil</keyword>
<dbReference type="Proteomes" id="UP000694523">
    <property type="component" value="Unplaced"/>
</dbReference>
<dbReference type="Pfam" id="PF25974">
    <property type="entry name" value="URGCP_9th"/>
    <property type="match status" value="1"/>
</dbReference>
<dbReference type="PANTHER" id="PTHR14819">
    <property type="entry name" value="GTP-BINDING"/>
    <property type="match status" value="1"/>
</dbReference>
<dbReference type="InterPro" id="IPR027417">
    <property type="entry name" value="P-loop_NTPase"/>
</dbReference>
<dbReference type="SUPFAM" id="SSF52540">
    <property type="entry name" value="P-loop containing nucleoside triphosphate hydrolases"/>
    <property type="match status" value="1"/>
</dbReference>
<keyword evidence="5" id="KW-1185">Reference proteome</keyword>
<reference evidence="4" key="2">
    <citation type="submission" date="2025-09" db="UniProtKB">
        <authorList>
            <consortium name="Ensembl"/>
        </authorList>
    </citation>
    <scope>IDENTIFICATION</scope>
</reference>
<dbReference type="InterPro" id="IPR030383">
    <property type="entry name" value="G_VLIG_dom"/>
</dbReference>
<organism evidence="4 5">
    <name type="scientific">Neogobius melanostomus</name>
    <name type="common">round goby</name>
    <dbReference type="NCBI Taxonomy" id="47308"/>
    <lineage>
        <taxon>Eukaryota</taxon>
        <taxon>Metazoa</taxon>
        <taxon>Chordata</taxon>
        <taxon>Craniata</taxon>
        <taxon>Vertebrata</taxon>
        <taxon>Euteleostomi</taxon>
        <taxon>Actinopterygii</taxon>
        <taxon>Neopterygii</taxon>
        <taxon>Teleostei</taxon>
        <taxon>Neoteleostei</taxon>
        <taxon>Acanthomorphata</taxon>
        <taxon>Gobiaria</taxon>
        <taxon>Gobiiformes</taxon>
        <taxon>Gobioidei</taxon>
        <taxon>Gobiidae</taxon>
        <taxon>Benthophilinae</taxon>
        <taxon>Neogobiini</taxon>
        <taxon>Neogobius</taxon>
    </lineage>
</organism>
<protein>
    <submittedName>
        <fullName evidence="4">Si:dkey-85k7.12</fullName>
    </submittedName>
</protein>
<dbReference type="InterPro" id="IPR052986">
    <property type="entry name" value="VLIG_GTPase"/>
</dbReference>
<reference evidence="4" key="1">
    <citation type="submission" date="2025-08" db="UniProtKB">
        <authorList>
            <consortium name="Ensembl"/>
        </authorList>
    </citation>
    <scope>IDENTIFICATION</scope>
</reference>
<evidence type="ECO:0000256" key="1">
    <source>
        <dbReference type="ARBA" id="ARBA00006828"/>
    </source>
</evidence>
<dbReference type="InterPro" id="IPR058641">
    <property type="entry name" value="GVIN1_dom"/>
</dbReference>
<dbReference type="Pfam" id="PF25496">
    <property type="entry name" value="URGCP"/>
    <property type="match status" value="1"/>
</dbReference>
<comment type="similarity">
    <text evidence="1">Belongs to the TRAFAC class dynamin-like GTPase superfamily. Very large inducible GTPase (VLIG) family.</text>
</comment>
<evidence type="ECO:0000313" key="4">
    <source>
        <dbReference type="Ensembl" id="ENSNMLP00000032511.1"/>
    </source>
</evidence>
<dbReference type="PROSITE" id="PS51717">
    <property type="entry name" value="G_VLIG"/>
    <property type="match status" value="1"/>
</dbReference>
<dbReference type="PANTHER" id="PTHR14819:SF9">
    <property type="entry name" value="UP-REGULATOR OF CELL PROLIFERATION-LIKE"/>
    <property type="match status" value="1"/>
</dbReference>